<dbReference type="GO" id="GO:0012505">
    <property type="term" value="C:endomembrane system"/>
    <property type="evidence" value="ECO:0007669"/>
    <property type="project" value="TreeGrafter"/>
</dbReference>
<dbReference type="InterPro" id="IPR052739">
    <property type="entry name" value="FAAH2"/>
</dbReference>
<feature type="domain" description="Amidase" evidence="3">
    <location>
        <begin position="66"/>
        <end position="499"/>
    </location>
</feature>
<comment type="caution">
    <text evidence="4">The sequence shown here is derived from an EMBL/GenBank/DDBJ whole genome shotgun (WGS) entry which is preliminary data.</text>
</comment>
<evidence type="ECO:0000313" key="4">
    <source>
        <dbReference type="EMBL" id="KAJ3664997.1"/>
    </source>
</evidence>
<feature type="active site" description="Charge relay system" evidence="1">
    <location>
        <position position="201"/>
    </location>
</feature>
<dbReference type="PANTHER" id="PTHR43372:SF2">
    <property type="entry name" value="IP13792P"/>
    <property type="match status" value="1"/>
</dbReference>
<gene>
    <name evidence="4" type="ORF">Zmor_000522</name>
</gene>
<name>A0AA38IWP1_9CUCU</name>
<evidence type="ECO:0000256" key="1">
    <source>
        <dbReference type="PIRSR" id="PIRSR001221-1"/>
    </source>
</evidence>
<dbReference type="Proteomes" id="UP001168821">
    <property type="component" value="Unassembled WGS sequence"/>
</dbReference>
<evidence type="ECO:0000313" key="5">
    <source>
        <dbReference type="Proteomes" id="UP001168821"/>
    </source>
</evidence>
<feature type="active site" description="Charge relay system" evidence="1">
    <location>
        <position position="127"/>
    </location>
</feature>
<dbReference type="InterPro" id="IPR023631">
    <property type="entry name" value="Amidase_dom"/>
</dbReference>
<proteinExistence type="predicted"/>
<dbReference type="EMBL" id="JALNTZ010000001">
    <property type="protein sequence ID" value="KAJ3664997.1"/>
    <property type="molecule type" value="Genomic_DNA"/>
</dbReference>
<dbReference type="Pfam" id="PF01425">
    <property type="entry name" value="Amidase"/>
    <property type="match status" value="1"/>
</dbReference>
<accession>A0AA38IWP1</accession>
<keyword evidence="2" id="KW-0812">Transmembrane</keyword>
<evidence type="ECO:0000259" key="3">
    <source>
        <dbReference type="Pfam" id="PF01425"/>
    </source>
</evidence>
<dbReference type="AlphaFoldDB" id="A0AA38IWP1"/>
<dbReference type="PANTHER" id="PTHR43372">
    <property type="entry name" value="FATTY-ACID AMIDE HYDROLASE"/>
    <property type="match status" value="1"/>
</dbReference>
<dbReference type="InterPro" id="IPR036928">
    <property type="entry name" value="AS_sf"/>
</dbReference>
<feature type="active site" description="Acyl-ester intermediate" evidence="1">
    <location>
        <position position="225"/>
    </location>
</feature>
<feature type="transmembrane region" description="Helical" evidence="2">
    <location>
        <begin position="6"/>
        <end position="31"/>
    </location>
</feature>
<organism evidence="4 5">
    <name type="scientific">Zophobas morio</name>
    <dbReference type="NCBI Taxonomy" id="2755281"/>
    <lineage>
        <taxon>Eukaryota</taxon>
        <taxon>Metazoa</taxon>
        <taxon>Ecdysozoa</taxon>
        <taxon>Arthropoda</taxon>
        <taxon>Hexapoda</taxon>
        <taxon>Insecta</taxon>
        <taxon>Pterygota</taxon>
        <taxon>Neoptera</taxon>
        <taxon>Endopterygota</taxon>
        <taxon>Coleoptera</taxon>
        <taxon>Polyphaga</taxon>
        <taxon>Cucujiformia</taxon>
        <taxon>Tenebrionidae</taxon>
        <taxon>Zophobas</taxon>
    </lineage>
</organism>
<evidence type="ECO:0000256" key="2">
    <source>
        <dbReference type="SAM" id="Phobius"/>
    </source>
</evidence>
<keyword evidence="2" id="KW-1133">Transmembrane helix</keyword>
<keyword evidence="2" id="KW-0472">Membrane</keyword>
<dbReference type="SUPFAM" id="SSF75304">
    <property type="entry name" value="Amidase signature (AS) enzymes"/>
    <property type="match status" value="1"/>
</dbReference>
<protein>
    <recommendedName>
        <fullName evidence="3">Amidase domain-containing protein</fullName>
    </recommendedName>
</protein>
<reference evidence="4" key="1">
    <citation type="journal article" date="2023" name="G3 (Bethesda)">
        <title>Whole genome assemblies of Zophobas morio and Tenebrio molitor.</title>
        <authorList>
            <person name="Kaur S."/>
            <person name="Stinson S.A."/>
            <person name="diCenzo G.C."/>
        </authorList>
    </citation>
    <scope>NUCLEOTIDE SEQUENCE</scope>
    <source>
        <strain evidence="4">QUZm001</strain>
    </source>
</reference>
<sequence>MVLELVIRIVIWCVQLIIEIIYIPIFFLRLFKTPKKCPPIKNDLLLIRASELARRIRKNQISSVAVVQAYISRINEVNSLINAVIENRFPEALEDARRADDIVLHSGLNEEQLSEKYPLLGVPITIKGSIAVAGLNHGAGRVDYQEKAKRDAVAVQKAKEAGAVVLLISNIPELCLNWETTNKLIGTTANPYNTTRTPGGSSGGEASLLACGASLMGIGSDICGSVRLPAHFCGVWGHKPTPYVISTVGHRPDGLNKKRWCNYFTFGPMTRYATDLRLLLSTIAEPNMKSMLELHQSVDVKKIKLYYIQDLNCFHAKNFNKNVVTAFEKVVAHFDVVCQLECTKVTIPLMRNCAQLCFLSLLDVGKLNGMCEGEQIFEIFKFLTGQSKQAFNTVSLYMLRSVVPTVLSKFMKQVSRNLDKLRDDFIKILGDDGVFILPSHCSEAPYHNNVYRTVFDTAYLTIFNALGFPATNCPVMFSPDGLPVGIQVVAAPNLDRLTLCVAEEIERAFGGWKFT</sequence>
<dbReference type="PIRSF" id="PIRSF001221">
    <property type="entry name" value="Amidase_fungi"/>
    <property type="match status" value="1"/>
</dbReference>
<dbReference type="Gene3D" id="3.90.1300.10">
    <property type="entry name" value="Amidase signature (AS) domain"/>
    <property type="match status" value="1"/>
</dbReference>
<keyword evidence="5" id="KW-1185">Reference proteome</keyword>